<name>A0A1R4I014_9GAMM</name>
<comment type="caution">
    <text evidence="1">The sequence shown here is derived from an EMBL/GenBank/DDBJ whole genome shotgun (WGS) entry which is preliminary data.</text>
</comment>
<gene>
    <name evidence="1" type="ORF">CZ787_09595</name>
</gene>
<reference evidence="1 2" key="1">
    <citation type="submission" date="2017-02" db="EMBL/GenBank/DDBJ databases">
        <authorList>
            <person name="Dridi B."/>
        </authorList>
    </citation>
    <scope>NUCLEOTIDE SEQUENCE [LARGE SCALE GENOMIC DNA]</scope>
    <source>
        <strain evidence="1 2">JB380</strain>
    </source>
</reference>
<evidence type="ECO:0000313" key="1">
    <source>
        <dbReference type="EMBL" id="SJN13140.1"/>
    </source>
</evidence>
<protein>
    <submittedName>
        <fullName evidence="1">Uncharacterized protein</fullName>
    </submittedName>
</protein>
<accession>A0A1R4I014</accession>
<dbReference type="EMBL" id="FUKM01000036">
    <property type="protein sequence ID" value="SJN13140.1"/>
    <property type="molecule type" value="Genomic_DNA"/>
</dbReference>
<dbReference type="Proteomes" id="UP000196331">
    <property type="component" value="Unassembled WGS sequence"/>
</dbReference>
<evidence type="ECO:0000313" key="2">
    <source>
        <dbReference type="Proteomes" id="UP000196331"/>
    </source>
</evidence>
<sequence>MQTQLQRQLGATSAFKHHVMLNKVMGQPVYRHLWTSVTRHYQRV</sequence>
<proteinExistence type="predicted"/>
<dbReference type="AlphaFoldDB" id="A0A1R4I014"/>
<organism evidence="1 2">
    <name type="scientific">Halomonas citrativorans</name>
    <dbReference type="NCBI Taxonomy" id="2742612"/>
    <lineage>
        <taxon>Bacteria</taxon>
        <taxon>Pseudomonadati</taxon>
        <taxon>Pseudomonadota</taxon>
        <taxon>Gammaproteobacteria</taxon>
        <taxon>Oceanospirillales</taxon>
        <taxon>Halomonadaceae</taxon>
        <taxon>Halomonas</taxon>
    </lineage>
</organism>